<proteinExistence type="predicted"/>
<accession>A0A645GR06</accession>
<gene>
    <name evidence="1" type="ORF">SDC9_176780</name>
</gene>
<protein>
    <submittedName>
        <fullName evidence="1">Uncharacterized protein</fullName>
    </submittedName>
</protein>
<dbReference type="AlphaFoldDB" id="A0A645GR06"/>
<comment type="caution">
    <text evidence="1">The sequence shown here is derived from an EMBL/GenBank/DDBJ whole genome shotgun (WGS) entry which is preliminary data.</text>
</comment>
<dbReference type="EMBL" id="VSSQ01079954">
    <property type="protein sequence ID" value="MPN29328.1"/>
    <property type="molecule type" value="Genomic_DNA"/>
</dbReference>
<organism evidence="1">
    <name type="scientific">bioreactor metagenome</name>
    <dbReference type="NCBI Taxonomy" id="1076179"/>
    <lineage>
        <taxon>unclassified sequences</taxon>
        <taxon>metagenomes</taxon>
        <taxon>ecological metagenomes</taxon>
    </lineage>
</organism>
<sequence length="163" mass="17728">MLLRYLAARVIERSESFARFIYSSTLFAHSASSFILCSRAAFLIITSESDADCFAVSFSRASASSLREADSSASHSRSFTGRSDGIFFTRSESAVIAFSVSPESISSFAFDRATSIRAGFCSMNLSYFASSSLVLPSDSEHFSRFRSMSLSSHDPEDTFSSAA</sequence>
<reference evidence="1" key="1">
    <citation type="submission" date="2019-08" db="EMBL/GenBank/DDBJ databases">
        <authorList>
            <person name="Kucharzyk K."/>
            <person name="Murdoch R.W."/>
            <person name="Higgins S."/>
            <person name="Loffler F."/>
        </authorList>
    </citation>
    <scope>NUCLEOTIDE SEQUENCE</scope>
</reference>
<evidence type="ECO:0000313" key="1">
    <source>
        <dbReference type="EMBL" id="MPN29328.1"/>
    </source>
</evidence>
<name>A0A645GR06_9ZZZZ</name>